<keyword evidence="2" id="KW-1185">Reference proteome</keyword>
<evidence type="ECO:0000313" key="2">
    <source>
        <dbReference type="Proteomes" id="UP000474777"/>
    </source>
</evidence>
<dbReference type="RefSeq" id="WP_163912022.1">
    <property type="nucleotide sequence ID" value="NZ_JAAGWD010000001.1"/>
</dbReference>
<dbReference type="EMBL" id="JAAGWD010000001">
    <property type="protein sequence ID" value="NEM96579.1"/>
    <property type="molecule type" value="Genomic_DNA"/>
</dbReference>
<evidence type="ECO:0000313" key="1">
    <source>
        <dbReference type="EMBL" id="NEM96579.1"/>
    </source>
</evidence>
<dbReference type="AlphaFoldDB" id="A0A6B3LIU6"/>
<proteinExistence type="predicted"/>
<accession>A0A6B3LIU6</accession>
<sequence>MNSFRKIELVYLKPKPKRLSKGLIWGLLFIVVMTGLGCKKEEVNSDAAEYYVKYELDSSTSYPAGQLNVVLSAENNQDKNFVIGARSPWELVVGPVKKGFNAKLVVARGEPLDDPFYFKNPLILHSQISVSKNGSPYVLKKTEMSDITRSSAQVNYTIDY</sequence>
<dbReference type="Proteomes" id="UP000474777">
    <property type="component" value="Unassembled WGS sequence"/>
</dbReference>
<name>A0A6B3LIU6_9BACT</name>
<gene>
    <name evidence="1" type="ORF">GXP69_02625</name>
</gene>
<reference evidence="1 2" key="1">
    <citation type="submission" date="2020-02" db="EMBL/GenBank/DDBJ databases">
        <authorList>
            <person name="Kim M.K."/>
        </authorList>
    </citation>
    <scope>NUCLEOTIDE SEQUENCE [LARGE SCALE GENOMIC DNA]</scope>
    <source>
        <strain evidence="1 2">BT327</strain>
    </source>
</reference>
<organism evidence="1 2">
    <name type="scientific">Pontibacter burrus</name>
    <dbReference type="NCBI Taxonomy" id="2704466"/>
    <lineage>
        <taxon>Bacteria</taxon>
        <taxon>Pseudomonadati</taxon>
        <taxon>Bacteroidota</taxon>
        <taxon>Cytophagia</taxon>
        <taxon>Cytophagales</taxon>
        <taxon>Hymenobacteraceae</taxon>
        <taxon>Pontibacter</taxon>
    </lineage>
</organism>
<protein>
    <submittedName>
        <fullName evidence="1">Uncharacterized protein</fullName>
    </submittedName>
</protein>
<comment type="caution">
    <text evidence="1">The sequence shown here is derived from an EMBL/GenBank/DDBJ whole genome shotgun (WGS) entry which is preliminary data.</text>
</comment>